<evidence type="ECO:0000256" key="1">
    <source>
        <dbReference type="ARBA" id="ARBA00023270"/>
    </source>
</evidence>
<accession>A0A0G1DIS0</accession>
<dbReference type="EMBL" id="LCFP01000008">
    <property type="protein sequence ID" value="KKS97492.1"/>
    <property type="molecule type" value="Genomic_DNA"/>
</dbReference>
<dbReference type="AlphaFoldDB" id="A0A0G1DIS0"/>
<name>A0A0G1DIS0_9BACT</name>
<comment type="caution">
    <text evidence="2">The sequence shown here is derived from an EMBL/GenBank/DDBJ whole genome shotgun (WGS) entry which is preliminary data.</text>
</comment>
<dbReference type="SUPFAM" id="SSF51569">
    <property type="entry name" value="Aldolase"/>
    <property type="match status" value="1"/>
</dbReference>
<dbReference type="Proteomes" id="UP000034894">
    <property type="component" value="Unassembled WGS sequence"/>
</dbReference>
<dbReference type="STRING" id="1618443.UV73_C0008G0012"/>
<organism evidence="2 3">
    <name type="scientific">Candidatus Gottesmanbacteria bacterium GW2011_GWA2_43_14</name>
    <dbReference type="NCBI Taxonomy" id="1618443"/>
    <lineage>
        <taxon>Bacteria</taxon>
        <taxon>Candidatus Gottesmaniibacteriota</taxon>
    </lineage>
</organism>
<reference evidence="2 3" key="1">
    <citation type="journal article" date="2015" name="Nature">
        <title>rRNA introns, odd ribosomes, and small enigmatic genomes across a large radiation of phyla.</title>
        <authorList>
            <person name="Brown C.T."/>
            <person name="Hug L.A."/>
            <person name="Thomas B.C."/>
            <person name="Sharon I."/>
            <person name="Castelle C.J."/>
            <person name="Singh A."/>
            <person name="Wilkins M.J."/>
            <person name="Williams K.H."/>
            <person name="Banfield J.F."/>
        </authorList>
    </citation>
    <scope>NUCLEOTIDE SEQUENCE [LARGE SCALE GENOMIC DNA]</scope>
</reference>
<dbReference type="PATRIC" id="fig|1618443.3.peg.1105"/>
<protein>
    <submittedName>
        <fullName evidence="2">Transaldolase family protein, transaldolase</fullName>
        <ecNumber evidence="2">2.2.1.2</ecNumber>
    </submittedName>
</protein>
<keyword evidence="1" id="KW-0704">Schiff base</keyword>
<dbReference type="GO" id="GO:0004801">
    <property type="term" value="F:transaldolase activity"/>
    <property type="evidence" value="ECO:0007669"/>
    <property type="project" value="UniProtKB-EC"/>
</dbReference>
<dbReference type="EC" id="2.2.1.2" evidence="2"/>
<dbReference type="PANTHER" id="PTHR10683">
    <property type="entry name" value="TRANSALDOLASE"/>
    <property type="match status" value="1"/>
</dbReference>
<dbReference type="InterPro" id="IPR013785">
    <property type="entry name" value="Aldolase_TIM"/>
</dbReference>
<dbReference type="Gene3D" id="3.20.20.70">
    <property type="entry name" value="Aldolase class I"/>
    <property type="match status" value="1"/>
</dbReference>
<dbReference type="GO" id="GO:0005975">
    <property type="term" value="P:carbohydrate metabolic process"/>
    <property type="evidence" value="ECO:0007669"/>
    <property type="project" value="InterPro"/>
</dbReference>
<dbReference type="Pfam" id="PF00923">
    <property type="entry name" value="TAL_FSA"/>
    <property type="match status" value="1"/>
</dbReference>
<keyword evidence="2" id="KW-0808">Transferase</keyword>
<dbReference type="InterPro" id="IPR001585">
    <property type="entry name" value="TAL/FSA"/>
</dbReference>
<evidence type="ECO:0000313" key="3">
    <source>
        <dbReference type="Proteomes" id="UP000034894"/>
    </source>
</evidence>
<proteinExistence type="predicted"/>
<sequence>MQKLPSKIFIDGGLPQETKKASGSMLASFGYPLDGQTTNPTLIARNLAAKQALPHQDFAGRGGEKLTEAQALEEYKRIVVEMSAVIPAGSVSIQVTATEKTTSGEMLEQARDRNKWIPNASIKFPATLTGLAAAGKACREMPINITLVFSQNQAAAVYEVTRGAKYPIFISPFVGRLDDIGQNGMHVVKNILKMFQNGDGHVEVLTASVRNLDHILYALQLKSEIITIPFKVFQLWAEENFRIPDENYAYEKPELEVIPYKPEIQLGRNWEEYDLSHGLTERGLAAFYKDWTSLF</sequence>
<evidence type="ECO:0000313" key="2">
    <source>
        <dbReference type="EMBL" id="KKS97492.1"/>
    </source>
</evidence>
<dbReference type="PANTHER" id="PTHR10683:SF40">
    <property type="entry name" value="FRUCTOSE-6-PHOSPHATE ALDOLASE 1-RELATED"/>
    <property type="match status" value="1"/>
</dbReference>
<gene>
    <name evidence="2" type="ORF">UV73_C0008G0012</name>
</gene>